<organism evidence="1 2">
    <name type="scientific">Avena sativa</name>
    <name type="common">Oat</name>
    <dbReference type="NCBI Taxonomy" id="4498"/>
    <lineage>
        <taxon>Eukaryota</taxon>
        <taxon>Viridiplantae</taxon>
        <taxon>Streptophyta</taxon>
        <taxon>Embryophyta</taxon>
        <taxon>Tracheophyta</taxon>
        <taxon>Spermatophyta</taxon>
        <taxon>Magnoliopsida</taxon>
        <taxon>Liliopsida</taxon>
        <taxon>Poales</taxon>
        <taxon>Poaceae</taxon>
        <taxon>BOP clade</taxon>
        <taxon>Pooideae</taxon>
        <taxon>Poodae</taxon>
        <taxon>Poeae</taxon>
        <taxon>Poeae Chloroplast Group 1 (Aveneae type)</taxon>
        <taxon>Aveninae</taxon>
        <taxon>Avena</taxon>
    </lineage>
</organism>
<reference evidence="1" key="2">
    <citation type="submission" date="2025-09" db="UniProtKB">
        <authorList>
            <consortium name="EnsemblPlants"/>
        </authorList>
    </citation>
    <scope>IDENTIFICATION</scope>
</reference>
<protein>
    <submittedName>
        <fullName evidence="1">Uncharacterized protein</fullName>
    </submittedName>
</protein>
<evidence type="ECO:0000313" key="2">
    <source>
        <dbReference type="Proteomes" id="UP001732700"/>
    </source>
</evidence>
<proteinExistence type="predicted"/>
<dbReference type="EnsemblPlants" id="AVESA.00010b.r2.6AG1043140.2">
    <property type="protein sequence ID" value="AVESA.00010b.r2.6AG1043140.2.CDS"/>
    <property type="gene ID" value="AVESA.00010b.r2.6AG1043140"/>
</dbReference>
<keyword evidence="2" id="KW-1185">Reference proteome</keyword>
<evidence type="ECO:0000313" key="1">
    <source>
        <dbReference type="EnsemblPlants" id="AVESA.00010b.r2.6AG1043140.2.CDS"/>
    </source>
</evidence>
<reference evidence="1" key="1">
    <citation type="submission" date="2021-05" db="EMBL/GenBank/DDBJ databases">
        <authorList>
            <person name="Scholz U."/>
            <person name="Mascher M."/>
            <person name="Fiebig A."/>
        </authorList>
    </citation>
    <scope>NUCLEOTIDE SEQUENCE [LARGE SCALE GENOMIC DNA]</scope>
</reference>
<sequence>MVEALVDAALRYITRICGSSTPHGGDVNADAGRLLPVFPELVEMWIQRGTSGISCPFEVLFPLAGDDARRELMREGCSVNFLAGVVVAEAFLLSLCLKVQDVPRADLITWAVASIQGFNNKQFLGVLLNMLANPPLPVHPSLSADDEILVRDVLYDALILLDYSVLSGAEVHRADSSLFPIFVSRLAVTFDAISDARHKGDHERAESYINAFSTSNIPSYLTKWASLQAGTDHLYKPIDVTPQAFMKWLVDLEDKGLKVFGEKCSRIRKRLMQDEGQNDNLSMISRSDDDFFFIDKQSHQEGMDTKGGTDETGSNCIKECIQSIAQCFPFHDSQ</sequence>
<accession>A0ACD5YUA5</accession>
<name>A0ACD5YUA5_AVESA</name>
<dbReference type="Proteomes" id="UP001732700">
    <property type="component" value="Chromosome 6A"/>
</dbReference>